<dbReference type="GO" id="GO:0004334">
    <property type="term" value="F:fumarylacetoacetase activity"/>
    <property type="evidence" value="ECO:0007669"/>
    <property type="project" value="UniProtKB-UniRule"/>
</dbReference>
<proteinExistence type="inferred from homology"/>
<feature type="binding site" evidence="12">
    <location>
        <position position="296"/>
    </location>
    <ligand>
        <name>Mg(2+)</name>
        <dbReference type="ChEBI" id="CHEBI:18420"/>
    </ligand>
</feature>
<dbReference type="EC" id="3.7.1.2" evidence="3 13"/>
<dbReference type="SUPFAM" id="SSF56529">
    <property type="entry name" value="FAH"/>
    <property type="match status" value="1"/>
</dbReference>
<evidence type="ECO:0000256" key="3">
    <source>
        <dbReference type="ARBA" id="ARBA00012094"/>
    </source>
</evidence>
<dbReference type="Pfam" id="PF09298">
    <property type="entry name" value="FAA_hydrolase_N"/>
    <property type="match status" value="1"/>
</dbReference>
<comment type="cofactor">
    <cofactor evidence="13">
        <name>Mg(2+)</name>
        <dbReference type="ChEBI" id="CHEBI:18420"/>
    </cofactor>
    <cofactor evidence="13">
        <name>Ca(2+)</name>
        <dbReference type="ChEBI" id="CHEBI:29108"/>
    </cofactor>
</comment>
<keyword evidence="7 12" id="KW-0460">Magnesium</keyword>
<dbReference type="PANTHER" id="PTHR43069">
    <property type="entry name" value="FUMARYLACETOACETASE"/>
    <property type="match status" value="1"/>
</dbReference>
<evidence type="ECO:0000256" key="13">
    <source>
        <dbReference type="RuleBase" id="RU366008"/>
    </source>
</evidence>
<sequence length="462" mass="50535">MGTSTTALKLSRSLVELPIVIIRSLRNASAIMALKSWLSIAADCHFSLANIPFGIISTRTRPTPRPAIAIGDYALDLDQFSTHNGFAALSVIQPHQHVFSDTTLNAFAGLGRPMHTAVRKYLQSVFLETTPFPDILKDNTSVQEACLIPLKDVKNHVPMQIGDYTDFYAGLNHAFTVGELFRGASNALQPNYKHLPVGYHGRASSIVVSGTPVRRPLGQILEDPTAEIKKPILSACRKLDIELELGAFICKNNNMGEPIPIDEAPDYIFGVVLLNDWSARDIQAWEYVPLGPFTAKNFASSISPWVVLSDTLEPYRTSGLDNDVEVLDYLKEKSKNNVYDIKLEVELRTSSGATTTISRTSGRNLLFSFNQMLTHHSITGCPMRIGDMLGSGTISGTEASERGSLLEQNRNSKTVIKLEGGEQRVFLEDGDEVTIRGVCIGEDGLRVGFGECKGNIIPAVSI</sequence>
<evidence type="ECO:0000256" key="11">
    <source>
        <dbReference type="PIRSR" id="PIRSR605959-2"/>
    </source>
</evidence>
<dbReference type="SUPFAM" id="SSF63433">
    <property type="entry name" value="Fumarylacetoacetate hydrolase, FAH, N-terminal domain"/>
    <property type="match status" value="1"/>
</dbReference>
<feature type="active site" description="Proton acceptor" evidence="10">
    <location>
        <position position="173"/>
    </location>
</feature>
<feature type="binding site" evidence="12">
    <location>
        <position position="244"/>
    </location>
    <ligand>
        <name>Ca(2+)</name>
        <dbReference type="ChEBI" id="CHEBI:29108"/>
    </ligand>
</feature>
<evidence type="ECO:0000256" key="9">
    <source>
        <dbReference type="ARBA" id="ARBA00023232"/>
    </source>
</evidence>
<dbReference type="InterPro" id="IPR036462">
    <property type="entry name" value="Fumarylacetoacetase_N_sf"/>
</dbReference>
<feature type="binding site" evidence="11">
    <location>
        <position position="168"/>
    </location>
    <ligand>
        <name>substrate</name>
    </ligand>
</feature>
<organism evidence="16 17">
    <name type="scientific">Aureobasidium pullulans</name>
    <name type="common">Black yeast</name>
    <name type="synonym">Pullularia pullulans</name>
    <dbReference type="NCBI Taxonomy" id="5580"/>
    <lineage>
        <taxon>Eukaryota</taxon>
        <taxon>Fungi</taxon>
        <taxon>Dikarya</taxon>
        <taxon>Ascomycota</taxon>
        <taxon>Pezizomycotina</taxon>
        <taxon>Dothideomycetes</taxon>
        <taxon>Dothideomycetidae</taxon>
        <taxon>Dothideales</taxon>
        <taxon>Saccotheciaceae</taxon>
        <taxon>Aureobasidium</taxon>
    </lineage>
</organism>
<evidence type="ECO:0000256" key="1">
    <source>
        <dbReference type="ARBA" id="ARBA00004782"/>
    </source>
</evidence>
<gene>
    <name evidence="16" type="ORF">D6D28_04023</name>
</gene>
<feature type="binding site" evidence="12">
    <location>
        <position position="276"/>
    </location>
    <ligand>
        <name>Ca(2+)</name>
        <dbReference type="ChEBI" id="CHEBI:29108"/>
    </ligand>
</feature>
<keyword evidence="4 12" id="KW-0479">Metal-binding</keyword>
<feature type="binding site" evidence="12">
    <location>
        <position position="276"/>
    </location>
    <ligand>
        <name>Mg(2+)</name>
        <dbReference type="ChEBI" id="CHEBI:18420"/>
    </ligand>
</feature>
<dbReference type="GO" id="GO:0046872">
    <property type="term" value="F:metal ion binding"/>
    <property type="evidence" value="ECO:0007669"/>
    <property type="project" value="UniProtKB-UniRule"/>
</dbReference>
<keyword evidence="6 12" id="KW-0106">Calcium</keyword>
<dbReference type="GO" id="GO:1902000">
    <property type="term" value="P:homogentisate catabolic process"/>
    <property type="evidence" value="ECO:0007669"/>
    <property type="project" value="TreeGrafter"/>
</dbReference>
<dbReference type="InterPro" id="IPR005959">
    <property type="entry name" value="Fumarylacetoacetase"/>
</dbReference>
<evidence type="ECO:0000256" key="4">
    <source>
        <dbReference type="ARBA" id="ARBA00022723"/>
    </source>
</evidence>
<accession>A0A4S8SN43</accession>
<keyword evidence="9 13" id="KW-0585">Phenylalanine catabolism</keyword>
<dbReference type="GO" id="GO:0006559">
    <property type="term" value="P:L-phenylalanine catabolic process"/>
    <property type="evidence" value="ECO:0007669"/>
    <property type="project" value="UniProtKB-UniRule"/>
</dbReference>
<comment type="caution">
    <text evidence="16">The sequence shown here is derived from an EMBL/GenBank/DDBJ whole genome shotgun (WGS) entry which is preliminary data.</text>
</comment>
<dbReference type="Proteomes" id="UP000304951">
    <property type="component" value="Unassembled WGS sequence"/>
</dbReference>
<dbReference type="NCBIfam" id="TIGR01266">
    <property type="entry name" value="fum_ac_acetase"/>
    <property type="match status" value="1"/>
</dbReference>
<dbReference type="AlphaFoldDB" id="A0A4S8SN43"/>
<dbReference type="Gene3D" id="2.30.30.230">
    <property type="entry name" value="Fumarylacetoacetase, N-terminal domain"/>
    <property type="match status" value="1"/>
</dbReference>
<evidence type="ECO:0000256" key="8">
    <source>
        <dbReference type="ARBA" id="ARBA00022878"/>
    </source>
</evidence>
<dbReference type="EMBL" id="QZAF01000130">
    <property type="protein sequence ID" value="THV72356.1"/>
    <property type="molecule type" value="Genomic_DNA"/>
</dbReference>
<evidence type="ECO:0000259" key="14">
    <source>
        <dbReference type="Pfam" id="PF01557"/>
    </source>
</evidence>
<feature type="binding site" evidence="11">
    <location>
        <position position="287"/>
    </location>
    <ligand>
        <name>substrate</name>
    </ligand>
</feature>
<feature type="binding site" evidence="12">
    <location>
        <position position="300"/>
    </location>
    <ligand>
        <name>Mg(2+)</name>
        <dbReference type="ChEBI" id="CHEBI:18420"/>
    </ligand>
</feature>
<dbReference type="Pfam" id="PF01557">
    <property type="entry name" value="FAA_hydrolase"/>
    <property type="match status" value="1"/>
</dbReference>
<evidence type="ECO:0000256" key="6">
    <source>
        <dbReference type="ARBA" id="ARBA00022837"/>
    </source>
</evidence>
<reference evidence="16 17" key="1">
    <citation type="submission" date="2018-10" db="EMBL/GenBank/DDBJ databases">
        <title>Fifty Aureobasidium pullulans genomes reveal a recombining polyextremotolerant generalist.</title>
        <authorList>
            <person name="Gostincar C."/>
            <person name="Turk M."/>
            <person name="Zajc J."/>
            <person name="Gunde-Cimerman N."/>
        </authorList>
    </citation>
    <scope>NUCLEOTIDE SEQUENCE [LARGE SCALE GENOMIC DNA]</scope>
    <source>
        <strain evidence="16 17">EXF-11900</strain>
    </source>
</reference>
<dbReference type="PANTHER" id="PTHR43069:SF2">
    <property type="entry name" value="FUMARYLACETOACETASE"/>
    <property type="match status" value="1"/>
</dbReference>
<evidence type="ECO:0000259" key="15">
    <source>
        <dbReference type="Pfam" id="PF09298"/>
    </source>
</evidence>
<feature type="binding site" evidence="11">
    <location>
        <position position="182"/>
    </location>
    <ligand>
        <name>substrate</name>
    </ligand>
</feature>
<evidence type="ECO:0000256" key="12">
    <source>
        <dbReference type="PIRSR" id="PIRSR605959-3"/>
    </source>
</evidence>
<feature type="domain" description="Fumarylacetoacetase-like C-terminal" evidence="14">
    <location>
        <begin position="169"/>
        <end position="440"/>
    </location>
</feature>
<dbReference type="FunFam" id="2.30.30.230:FF:000001">
    <property type="entry name" value="Fumarylacetoacetase"/>
    <property type="match status" value="1"/>
</dbReference>
<feature type="binding site" evidence="11">
    <location>
        <position position="283"/>
    </location>
    <ligand>
        <name>substrate</name>
    </ligand>
</feature>
<feature type="binding site" evidence="12">
    <location>
        <position position="166"/>
    </location>
    <ligand>
        <name>Ca(2+)</name>
        <dbReference type="ChEBI" id="CHEBI:29108"/>
    </ligand>
</feature>
<evidence type="ECO:0000256" key="7">
    <source>
        <dbReference type="ARBA" id="ARBA00022842"/>
    </source>
</evidence>
<feature type="domain" description="Fumarylacetoacetase N-terminal" evidence="15">
    <location>
        <begin position="49"/>
        <end position="158"/>
    </location>
</feature>
<protein>
    <recommendedName>
        <fullName evidence="3 13">Fumarylacetoacetase</fullName>
        <ecNumber evidence="3 13">3.7.1.2</ecNumber>
    </recommendedName>
    <alternativeName>
        <fullName evidence="13">Fumarylacetoacetate hydrolase</fullName>
    </alternativeName>
</protein>
<feature type="binding site" evidence="12">
    <location>
        <position position="242"/>
    </location>
    <ligand>
        <name>Ca(2+)</name>
        <dbReference type="ChEBI" id="CHEBI:29108"/>
    </ligand>
</feature>
<evidence type="ECO:0000256" key="5">
    <source>
        <dbReference type="ARBA" id="ARBA00022801"/>
    </source>
</evidence>
<keyword evidence="8 13" id="KW-0828">Tyrosine catabolism</keyword>
<evidence type="ECO:0000313" key="17">
    <source>
        <dbReference type="Proteomes" id="UP000304951"/>
    </source>
</evidence>
<comment type="pathway">
    <text evidence="1 13">Amino-acid degradation; L-phenylalanine degradation; acetoacetate and fumarate from L-phenylalanine: step 6/6.</text>
</comment>
<evidence type="ECO:0000256" key="2">
    <source>
        <dbReference type="ARBA" id="ARBA00010211"/>
    </source>
</evidence>
<evidence type="ECO:0000313" key="16">
    <source>
        <dbReference type="EMBL" id="THV72356.1"/>
    </source>
</evidence>
<dbReference type="GO" id="GO:0006572">
    <property type="term" value="P:L-tyrosine catabolic process"/>
    <property type="evidence" value="ECO:0007669"/>
    <property type="project" value="UniProtKB-UniRule"/>
</dbReference>
<evidence type="ECO:0000256" key="10">
    <source>
        <dbReference type="PIRSR" id="PIRSR605959-1"/>
    </source>
</evidence>
<dbReference type="Gene3D" id="3.90.850.10">
    <property type="entry name" value="Fumarylacetoacetase-like, C-terminal domain"/>
    <property type="match status" value="1"/>
</dbReference>
<dbReference type="InterPro" id="IPR015377">
    <property type="entry name" value="Fumarylacetoacetase_N"/>
</dbReference>
<comment type="similarity">
    <text evidence="2 13">Belongs to the FAH family.</text>
</comment>
<name>A0A4S8SN43_AURPU</name>
<dbReference type="InterPro" id="IPR036663">
    <property type="entry name" value="Fumarylacetoacetase_C_sf"/>
</dbReference>
<feature type="binding site" evidence="11">
    <location>
        <position position="393"/>
    </location>
    <ligand>
        <name>substrate</name>
    </ligand>
</feature>
<keyword evidence="5 13" id="KW-0378">Hydrolase</keyword>
<comment type="catalytic activity">
    <reaction evidence="13">
        <text>4-fumarylacetoacetate + H2O = acetoacetate + fumarate + H(+)</text>
        <dbReference type="Rhea" id="RHEA:10244"/>
        <dbReference type="ChEBI" id="CHEBI:13705"/>
        <dbReference type="ChEBI" id="CHEBI:15377"/>
        <dbReference type="ChEBI" id="CHEBI:15378"/>
        <dbReference type="ChEBI" id="CHEBI:18034"/>
        <dbReference type="ChEBI" id="CHEBI:29806"/>
        <dbReference type="EC" id="3.7.1.2"/>
    </reaction>
</comment>
<dbReference type="InterPro" id="IPR011234">
    <property type="entry name" value="Fumarylacetoacetase-like_C"/>
</dbReference>
<dbReference type="FunFam" id="3.90.850.10:FF:000009">
    <property type="entry name" value="Fumarylacetoacetase"/>
    <property type="match status" value="1"/>
</dbReference>
<dbReference type="UniPathway" id="UPA00139">
    <property type="reaction ID" value="UER00341"/>
</dbReference>